<evidence type="ECO:0000256" key="1">
    <source>
        <dbReference type="SAM" id="MobiDB-lite"/>
    </source>
</evidence>
<name>A0A2G9C8F5_9BURK</name>
<protein>
    <submittedName>
        <fullName evidence="2">Uncharacterized protein</fullName>
    </submittedName>
</protein>
<dbReference type="EMBL" id="PEOG01000050">
    <property type="protein sequence ID" value="PIM51914.1"/>
    <property type="molecule type" value="Genomic_DNA"/>
</dbReference>
<evidence type="ECO:0000313" key="2">
    <source>
        <dbReference type="EMBL" id="PIM51914.1"/>
    </source>
</evidence>
<evidence type="ECO:0000313" key="3">
    <source>
        <dbReference type="Proteomes" id="UP000231501"/>
    </source>
</evidence>
<feature type="region of interest" description="Disordered" evidence="1">
    <location>
        <begin position="1"/>
        <end position="33"/>
    </location>
</feature>
<dbReference type="OrthoDB" id="9938137at2"/>
<accession>A0A2G9C8F5</accession>
<feature type="region of interest" description="Disordered" evidence="1">
    <location>
        <begin position="48"/>
        <end position="68"/>
    </location>
</feature>
<comment type="caution">
    <text evidence="2">The sequence shown here is derived from an EMBL/GenBank/DDBJ whole genome shotgun (WGS) entry which is preliminary data.</text>
</comment>
<sequence length="68" mass="7512">MNPFDPNYRPQMPAPTPSEQGRRTAAKKLAKRNRDACAIKIRRDVVPTAEQKQAGRAKTAKILKPGGL</sequence>
<gene>
    <name evidence="2" type="ORF">CS062_17465</name>
</gene>
<keyword evidence="3" id="KW-1185">Reference proteome</keyword>
<proteinExistence type="predicted"/>
<reference evidence="2 3" key="1">
    <citation type="submission" date="2017-11" db="EMBL/GenBank/DDBJ databases">
        <title>Draft genome sequence of Mitsuaria sp. HWN-4.</title>
        <authorList>
            <person name="Gundlapally S.R."/>
        </authorList>
    </citation>
    <scope>NUCLEOTIDE SEQUENCE [LARGE SCALE GENOMIC DNA]</scope>
    <source>
        <strain evidence="2 3">HWN-4</strain>
    </source>
</reference>
<dbReference type="RefSeq" id="WP_099862878.1">
    <property type="nucleotide sequence ID" value="NZ_PEOG01000050.1"/>
</dbReference>
<dbReference type="Proteomes" id="UP000231501">
    <property type="component" value="Unassembled WGS sequence"/>
</dbReference>
<organism evidence="2 3">
    <name type="scientific">Roseateles chitinivorans</name>
    <dbReference type="NCBI Taxonomy" id="2917965"/>
    <lineage>
        <taxon>Bacteria</taxon>
        <taxon>Pseudomonadati</taxon>
        <taxon>Pseudomonadota</taxon>
        <taxon>Betaproteobacteria</taxon>
        <taxon>Burkholderiales</taxon>
        <taxon>Sphaerotilaceae</taxon>
        <taxon>Roseateles</taxon>
    </lineage>
</organism>
<dbReference type="AlphaFoldDB" id="A0A2G9C8F5"/>